<feature type="region of interest" description="Disordered" evidence="1">
    <location>
        <begin position="1"/>
        <end position="22"/>
    </location>
</feature>
<evidence type="ECO:0000313" key="3">
    <source>
        <dbReference type="Proteomes" id="UP000017836"/>
    </source>
</evidence>
<evidence type="ECO:0000256" key="1">
    <source>
        <dbReference type="SAM" id="MobiDB-lite"/>
    </source>
</evidence>
<keyword evidence="3" id="KW-1185">Reference proteome</keyword>
<proteinExistence type="predicted"/>
<protein>
    <submittedName>
        <fullName evidence="2">Uncharacterized protein</fullName>
    </submittedName>
</protein>
<dbReference type="AlphaFoldDB" id="W1NFP1"/>
<accession>W1NFP1</accession>
<dbReference type="EMBL" id="KI397522">
    <property type="protein sequence ID" value="ERM94014.1"/>
    <property type="molecule type" value="Genomic_DNA"/>
</dbReference>
<gene>
    <name evidence="2" type="ORF">AMTR_s00136p00101100</name>
</gene>
<name>W1NFP1_AMBTC</name>
<dbReference type="Gramene" id="ERM94014">
    <property type="protein sequence ID" value="ERM94014"/>
    <property type="gene ID" value="AMTR_s00136p00101100"/>
</dbReference>
<evidence type="ECO:0000313" key="2">
    <source>
        <dbReference type="EMBL" id="ERM94014.1"/>
    </source>
</evidence>
<reference evidence="3" key="1">
    <citation type="journal article" date="2013" name="Science">
        <title>The Amborella genome and the evolution of flowering plants.</title>
        <authorList>
            <consortium name="Amborella Genome Project"/>
        </authorList>
    </citation>
    <scope>NUCLEOTIDE SEQUENCE [LARGE SCALE GENOMIC DNA]</scope>
</reference>
<dbReference type="HOGENOM" id="CLU_2907093_0_0_1"/>
<organism evidence="2 3">
    <name type="scientific">Amborella trichopoda</name>
    <dbReference type="NCBI Taxonomy" id="13333"/>
    <lineage>
        <taxon>Eukaryota</taxon>
        <taxon>Viridiplantae</taxon>
        <taxon>Streptophyta</taxon>
        <taxon>Embryophyta</taxon>
        <taxon>Tracheophyta</taxon>
        <taxon>Spermatophyta</taxon>
        <taxon>Magnoliopsida</taxon>
        <taxon>Amborellales</taxon>
        <taxon>Amborellaceae</taxon>
        <taxon>Amborella</taxon>
    </lineage>
</organism>
<dbReference type="Proteomes" id="UP000017836">
    <property type="component" value="Unassembled WGS sequence"/>
</dbReference>
<sequence>MHAPTVPHRSGNLKARSGSGRSRNFFECFNSKGSLSHSAPAMSKLDLVVYVMEVLKLRQFQCSLWQYHITPAV</sequence>